<name>A0ABR7MWH1_9FIRM</name>
<protein>
    <submittedName>
        <fullName evidence="2">Phage tail tape measure protein</fullName>
    </submittedName>
</protein>
<reference evidence="2 3" key="1">
    <citation type="submission" date="2020-08" db="EMBL/GenBank/DDBJ databases">
        <title>Genome public.</title>
        <authorList>
            <person name="Liu C."/>
            <person name="Sun Q."/>
        </authorList>
    </citation>
    <scope>NUCLEOTIDE SEQUENCE [LARGE SCALE GENOMIC DNA]</scope>
    <source>
        <strain evidence="2 3">BX3</strain>
    </source>
</reference>
<accession>A0ABR7MWH1</accession>
<dbReference type="EMBL" id="JACRSW010000035">
    <property type="protein sequence ID" value="MBC8558151.1"/>
    <property type="molecule type" value="Genomic_DNA"/>
</dbReference>
<feature type="domain" description="Phage tail tape measure protein" evidence="1">
    <location>
        <begin position="512"/>
        <end position="710"/>
    </location>
</feature>
<evidence type="ECO:0000313" key="3">
    <source>
        <dbReference type="Proteomes" id="UP000637513"/>
    </source>
</evidence>
<dbReference type="NCBIfam" id="TIGR01760">
    <property type="entry name" value="tape_meas_TP901"/>
    <property type="match status" value="1"/>
</dbReference>
<sequence length="928" mass="101991">MANNNLFTLGLDITATQNKMSNQLKQIAKNLSDSDTIRVTGGLDITKSQNKLQQQLNDISKNLKINVGIVNIDTSAIKQQQNAINQQMKSGINATGVKIPFQFDLSDANAVKAEINKIVADITNNKGQLVKYKINVDDNGQATKALLTYRNELNEVTNATLKLQSVGKWYDANGVEHSIVKWSEGQKSLSQNIEATVKANQRQMESDNQVIRKKQELIAQMKLLNTQAEKAGISLNSDNQKSFNDLSINASTLDDIKQLESYLHLARTEYQTFNAEIAKGTHASSLEAMKNTLATMPQEIALIEAKFNSIKMPDNVKTQIEELKALMKSINSISDPQEKIAKYNEMVSSLKSLQKQYQVTSQEQKNLNADMATMQGASTLTNRIISWMGQNREAAVQYDAELKQIVADLQNCSNKTDLTRLQQQFRGIQAQVKATDSVSTGFFGNLKMQLGEAISNMMRYQLAYEIIQKTTNALKAMIQSVSDLDKNLTEFNKVADLSYEQLSNFSDKAYEAADKIGRTGSDMIEAATEFKRAGYDLDNSLQMGDAALVMTNVADGITQTSDAASTLISVLNGFNVDESDIMSIVDKMNSVSNQSPVGFDNLADGLERVSGTMNQAGNSIDQTIGLLTGGFTQLRNMEKVSTGLIAISQRLRAIDEDGEEIDGLSAELGKAFGSIGVNIEDANGDLRSTYDILSDYAKVYPELTSEQRQYFGELAAGKRQITVFNAIVDEMSAVDKAIEQSKDSLGSATNENEIYRQSIEGMKNEFNNQFQMLSKEVISSDWIKDLISAGTDFLGVLTDIVKQDDLVSGTIGVITEVLKTLASVLKSLTGNDGIAALIKGFMTYKTVTKGIDLFNFISGKKNTFTQTQNAMNAFFQSAVNGSMQVKDGFLQVGEAEKQMFNNSNKSGWGINYHLSLLLVYCAHPSKVV</sequence>
<evidence type="ECO:0000259" key="1">
    <source>
        <dbReference type="Pfam" id="PF10145"/>
    </source>
</evidence>
<keyword evidence="3" id="KW-1185">Reference proteome</keyword>
<gene>
    <name evidence="2" type="ORF">H8700_10600</name>
</gene>
<evidence type="ECO:0000313" key="2">
    <source>
        <dbReference type="EMBL" id="MBC8558151.1"/>
    </source>
</evidence>
<dbReference type="RefSeq" id="WP_249305602.1">
    <property type="nucleotide sequence ID" value="NZ_JACRSW010000035.1"/>
</dbReference>
<proteinExistence type="predicted"/>
<dbReference type="Pfam" id="PF10145">
    <property type="entry name" value="PhageMin_Tail"/>
    <property type="match status" value="1"/>
</dbReference>
<dbReference type="InterPro" id="IPR010090">
    <property type="entry name" value="Phage_tape_meas"/>
</dbReference>
<comment type="caution">
    <text evidence="2">The sequence shown here is derived from an EMBL/GenBank/DDBJ whole genome shotgun (WGS) entry which is preliminary data.</text>
</comment>
<dbReference type="Proteomes" id="UP000637513">
    <property type="component" value="Unassembled WGS sequence"/>
</dbReference>
<organism evidence="2 3">
    <name type="scientific">Jutongia hominis</name>
    <dbReference type="NCBI Taxonomy" id="2763664"/>
    <lineage>
        <taxon>Bacteria</taxon>
        <taxon>Bacillati</taxon>
        <taxon>Bacillota</taxon>
        <taxon>Clostridia</taxon>
        <taxon>Lachnospirales</taxon>
        <taxon>Lachnospiraceae</taxon>
        <taxon>Jutongia</taxon>
    </lineage>
</organism>